<dbReference type="Pfam" id="PF07992">
    <property type="entry name" value="Pyr_redox_2"/>
    <property type="match status" value="1"/>
</dbReference>
<comment type="function">
    <text evidence="5">Putative FAD-dependent oxidoreductase.</text>
</comment>
<evidence type="ECO:0000256" key="3">
    <source>
        <dbReference type="ARBA" id="ARBA00022827"/>
    </source>
</evidence>
<gene>
    <name evidence="7" type="ORF">Taro_044812</name>
</gene>
<dbReference type="OrthoDB" id="202203at2759"/>
<dbReference type="PRINTS" id="PR00368">
    <property type="entry name" value="FADPNR"/>
</dbReference>
<dbReference type="Gene3D" id="3.50.50.100">
    <property type="match status" value="1"/>
</dbReference>
<proteinExistence type="inferred from homology"/>
<evidence type="ECO:0000313" key="8">
    <source>
        <dbReference type="Proteomes" id="UP000652761"/>
    </source>
</evidence>
<dbReference type="AlphaFoldDB" id="A0A843X3B6"/>
<dbReference type="EMBL" id="NMUH01005140">
    <property type="protein sequence ID" value="MQM11905.1"/>
    <property type="molecule type" value="Genomic_DNA"/>
</dbReference>
<evidence type="ECO:0000256" key="5">
    <source>
        <dbReference type="ARBA" id="ARBA00057036"/>
    </source>
</evidence>
<dbReference type="PANTHER" id="PTHR43735">
    <property type="entry name" value="APOPTOSIS-INDUCING FACTOR 1"/>
    <property type="match status" value="1"/>
</dbReference>
<evidence type="ECO:0000256" key="1">
    <source>
        <dbReference type="ARBA" id="ARBA00006442"/>
    </source>
</evidence>
<dbReference type="GO" id="GO:0005737">
    <property type="term" value="C:cytoplasm"/>
    <property type="evidence" value="ECO:0007669"/>
    <property type="project" value="TreeGrafter"/>
</dbReference>
<reference evidence="7" key="1">
    <citation type="submission" date="2017-07" db="EMBL/GenBank/DDBJ databases">
        <title>Taro Niue Genome Assembly and Annotation.</title>
        <authorList>
            <person name="Atibalentja N."/>
            <person name="Keating K."/>
            <person name="Fields C.J."/>
        </authorList>
    </citation>
    <scope>NUCLEOTIDE SEQUENCE</scope>
    <source>
        <strain evidence="7">Niue_2</strain>
        <tissue evidence="7">Leaf</tissue>
    </source>
</reference>
<evidence type="ECO:0000259" key="6">
    <source>
        <dbReference type="Pfam" id="PF07992"/>
    </source>
</evidence>
<dbReference type="PANTHER" id="PTHR43735:SF3">
    <property type="entry name" value="FERROPTOSIS SUPPRESSOR PROTEIN 1"/>
    <property type="match status" value="1"/>
</dbReference>
<keyword evidence="2" id="KW-0285">Flavoprotein</keyword>
<feature type="domain" description="FAD/NAD(P)-binding" evidence="6">
    <location>
        <begin position="10"/>
        <end position="273"/>
    </location>
</feature>
<comment type="caution">
    <text evidence="7">The sequence shown here is derived from an EMBL/GenBank/DDBJ whole genome shotgun (WGS) entry which is preliminary data.</text>
</comment>
<dbReference type="InterPro" id="IPR036188">
    <property type="entry name" value="FAD/NAD-bd_sf"/>
</dbReference>
<protein>
    <recommendedName>
        <fullName evidence="6">FAD/NAD(P)-binding domain-containing protein</fullName>
    </recommendedName>
</protein>
<comment type="similarity">
    <text evidence="1">Belongs to the FAD-dependent oxidoreductase family.</text>
</comment>
<keyword evidence="3" id="KW-0274">FAD</keyword>
<dbReference type="SUPFAM" id="SSF51905">
    <property type="entry name" value="FAD/NAD(P)-binding domain"/>
    <property type="match status" value="1"/>
</dbReference>
<name>A0A843X3B6_COLES</name>
<evidence type="ECO:0000313" key="7">
    <source>
        <dbReference type="EMBL" id="MQM11905.1"/>
    </source>
</evidence>
<keyword evidence="8" id="KW-1185">Reference proteome</keyword>
<dbReference type="InterPro" id="IPR023753">
    <property type="entry name" value="FAD/NAD-binding_dom"/>
</dbReference>
<organism evidence="7 8">
    <name type="scientific">Colocasia esculenta</name>
    <name type="common">Wild taro</name>
    <name type="synonym">Arum esculentum</name>
    <dbReference type="NCBI Taxonomy" id="4460"/>
    <lineage>
        <taxon>Eukaryota</taxon>
        <taxon>Viridiplantae</taxon>
        <taxon>Streptophyta</taxon>
        <taxon>Embryophyta</taxon>
        <taxon>Tracheophyta</taxon>
        <taxon>Spermatophyta</taxon>
        <taxon>Magnoliopsida</taxon>
        <taxon>Liliopsida</taxon>
        <taxon>Araceae</taxon>
        <taxon>Aroideae</taxon>
        <taxon>Colocasieae</taxon>
        <taxon>Colocasia</taxon>
    </lineage>
</organism>
<keyword evidence="4" id="KW-0560">Oxidoreductase</keyword>
<dbReference type="GO" id="GO:0004174">
    <property type="term" value="F:electron-transferring-flavoprotein dehydrogenase activity"/>
    <property type="evidence" value="ECO:0007669"/>
    <property type="project" value="TreeGrafter"/>
</dbReference>
<sequence length="364" mass="39718">MEESRGSKRRLVIVGGGIAGALLAKNMQFDADVFLVDPKEYFEIPWAELRSKVEPTFADRSIINHNDYFTNGRLVTSSAVSVTESEILTKEGRVIAYDYLVLATGHESSAPRTRNDRLEQFVEENQKIKSSNSILIIGGGPTGVELAAEIAVDFPQKKVTLVHGGPRLLQFVGPKASAKTLNWLTSKGVDVLLDQTIDSAGLSEEAKEFKTSAGETIHADCYFICIGRPLGSSWLRESFLKDCMDRQGRLIVDDSLRVMGKKNIFAIGDITDVAEIKQGFFAQKHAIIVAKNLRLLMKGMSEASLHKYKPGTAMAIVSLGRKEAVAHLPVITTIGCVPGKIKSKDLFVGKTRKQLGVEPRGGGT</sequence>
<dbReference type="Proteomes" id="UP000652761">
    <property type="component" value="Unassembled WGS sequence"/>
</dbReference>
<accession>A0A843X3B6</accession>
<dbReference type="FunFam" id="3.50.50.100:FF:000006">
    <property type="entry name" value="apoptosis-inducing factor 2"/>
    <property type="match status" value="1"/>
</dbReference>
<evidence type="ECO:0000256" key="2">
    <source>
        <dbReference type="ARBA" id="ARBA00022630"/>
    </source>
</evidence>
<dbReference type="GO" id="GO:0050660">
    <property type="term" value="F:flavin adenine dinucleotide binding"/>
    <property type="evidence" value="ECO:0007669"/>
    <property type="project" value="TreeGrafter"/>
</dbReference>
<evidence type="ECO:0000256" key="4">
    <source>
        <dbReference type="ARBA" id="ARBA00023002"/>
    </source>
</evidence>